<evidence type="ECO:0000313" key="3">
    <source>
        <dbReference type="Proteomes" id="UP000001192"/>
    </source>
</evidence>
<organism evidence="2 3">
    <name type="scientific">Paraburkholderia phymatum (strain DSM 17167 / CIP 108236 / LMG 21445 / STM815)</name>
    <name type="common">Burkholderia phymatum</name>
    <dbReference type="NCBI Taxonomy" id="391038"/>
    <lineage>
        <taxon>Bacteria</taxon>
        <taxon>Pseudomonadati</taxon>
        <taxon>Pseudomonadota</taxon>
        <taxon>Betaproteobacteria</taxon>
        <taxon>Burkholderiales</taxon>
        <taxon>Burkholderiaceae</taxon>
        <taxon>Paraburkholderia</taxon>
    </lineage>
</organism>
<evidence type="ECO:0000256" key="1">
    <source>
        <dbReference type="SAM" id="MobiDB-lite"/>
    </source>
</evidence>
<dbReference type="EMBL" id="CP001044">
    <property type="protein sequence ID" value="ACC74379.1"/>
    <property type="molecule type" value="Genomic_DNA"/>
</dbReference>
<evidence type="ECO:0000313" key="2">
    <source>
        <dbReference type="EMBL" id="ACC74379.1"/>
    </source>
</evidence>
<dbReference type="HOGENOM" id="CLU_2380610_0_0_4"/>
<dbReference type="RefSeq" id="WP_012404543.1">
    <property type="nucleotide sequence ID" value="NC_010623.1"/>
</dbReference>
<gene>
    <name evidence="2" type="ordered locus">Bphy_5301</name>
</gene>
<sequence length="96" mass="10323">MKNRSAECLLFVAIVTTAVVAPIRERTLPSAPADMHTNTAAQSSGTRSCEDGHGVLLRAACATTRGERRSGEGRSIDSGDRPINRIDRPYAGKLWV</sequence>
<feature type="compositionally biased region" description="Polar residues" evidence="1">
    <location>
        <begin position="36"/>
        <end position="47"/>
    </location>
</feature>
<feature type="region of interest" description="Disordered" evidence="1">
    <location>
        <begin position="63"/>
        <end position="96"/>
    </location>
</feature>
<reference evidence="3" key="1">
    <citation type="journal article" date="2014" name="Stand. Genomic Sci.">
        <title>Complete genome sequence of Burkholderia phymatum STM815(T), a broad host range and efficient nitrogen-fixing symbiont of Mimosa species.</title>
        <authorList>
            <person name="Moulin L."/>
            <person name="Klonowska A."/>
            <person name="Caroline B."/>
            <person name="Booth K."/>
            <person name="Vriezen J.A."/>
            <person name="Melkonian R."/>
            <person name="James E.K."/>
            <person name="Young J.P."/>
            <person name="Bena G."/>
            <person name="Hauser L."/>
            <person name="Land M."/>
            <person name="Kyrpides N."/>
            <person name="Bruce D."/>
            <person name="Chain P."/>
            <person name="Copeland A."/>
            <person name="Pitluck S."/>
            <person name="Woyke T."/>
            <person name="Lizotte-Waniewski M."/>
            <person name="Bristow J."/>
            <person name="Riley M."/>
        </authorList>
    </citation>
    <scope>NUCLEOTIDE SEQUENCE [LARGE SCALE GENOMIC DNA]</scope>
    <source>
        <strain evidence="3">DSM 17167 / CIP 108236 / LMG 21445 / STM815</strain>
    </source>
</reference>
<feature type="region of interest" description="Disordered" evidence="1">
    <location>
        <begin position="29"/>
        <end position="51"/>
    </location>
</feature>
<dbReference type="KEGG" id="bph:Bphy_5301"/>
<proteinExistence type="predicted"/>
<feature type="compositionally biased region" description="Basic and acidic residues" evidence="1">
    <location>
        <begin position="65"/>
        <end position="90"/>
    </location>
</feature>
<protein>
    <submittedName>
        <fullName evidence="2">Uncharacterized protein</fullName>
    </submittedName>
</protein>
<accession>B2JMY6</accession>
<dbReference type="Proteomes" id="UP000001192">
    <property type="component" value="Chromosome 2"/>
</dbReference>
<keyword evidence="3" id="KW-1185">Reference proteome</keyword>
<dbReference type="AlphaFoldDB" id="B2JMY6"/>
<name>B2JMY6_PARP8</name>